<proteinExistence type="predicted"/>
<dbReference type="OrthoDB" id="641149at2759"/>
<name>A0A9N9B1S3_9GLOM</name>
<feature type="region of interest" description="Disordered" evidence="1">
    <location>
        <begin position="158"/>
        <end position="178"/>
    </location>
</feature>
<accession>A0A9N9B1S3</accession>
<reference evidence="2" key="1">
    <citation type="submission" date="2021-06" db="EMBL/GenBank/DDBJ databases">
        <authorList>
            <person name="Kallberg Y."/>
            <person name="Tangrot J."/>
            <person name="Rosling A."/>
        </authorList>
    </citation>
    <scope>NUCLEOTIDE SEQUENCE</scope>
    <source>
        <strain evidence="2">BR232B</strain>
    </source>
</reference>
<organism evidence="2 3">
    <name type="scientific">Paraglomus brasilianum</name>
    <dbReference type="NCBI Taxonomy" id="144538"/>
    <lineage>
        <taxon>Eukaryota</taxon>
        <taxon>Fungi</taxon>
        <taxon>Fungi incertae sedis</taxon>
        <taxon>Mucoromycota</taxon>
        <taxon>Glomeromycotina</taxon>
        <taxon>Glomeromycetes</taxon>
        <taxon>Paraglomerales</taxon>
        <taxon>Paraglomeraceae</taxon>
        <taxon>Paraglomus</taxon>
    </lineage>
</organism>
<evidence type="ECO:0000313" key="3">
    <source>
        <dbReference type="Proteomes" id="UP000789739"/>
    </source>
</evidence>
<evidence type="ECO:0000256" key="1">
    <source>
        <dbReference type="SAM" id="MobiDB-lite"/>
    </source>
</evidence>
<evidence type="ECO:0000313" key="2">
    <source>
        <dbReference type="EMBL" id="CAG8550080.1"/>
    </source>
</evidence>
<sequence>MSNAGMSVTRPSHCIVSTVRDAQFDEMLCILVASESAVCRIHSTNRAYARDAVSNNLYRGTTLQLRPSTVNDAKGENTGRPEAAKSLLSTIETHSIFFIHRERPRRSTAHYGDEAAALYAELDAETEEDEEAGVPQYVESTSTAAADVALATSSEHIEEFQTQGKKPRKKKRLGSMSYGVKPKKRKESLTSNFRGRDLVFVNPLDKKLAFWWPAMVVPSDEVDESMTIESLGEKECIVKYFEDDA</sequence>
<gene>
    <name evidence="2" type="ORF">PBRASI_LOCUS5040</name>
</gene>
<dbReference type="Proteomes" id="UP000789739">
    <property type="component" value="Unassembled WGS sequence"/>
</dbReference>
<comment type="caution">
    <text evidence="2">The sequence shown here is derived from an EMBL/GenBank/DDBJ whole genome shotgun (WGS) entry which is preliminary data.</text>
</comment>
<dbReference type="AlphaFoldDB" id="A0A9N9B1S3"/>
<keyword evidence="3" id="KW-1185">Reference proteome</keyword>
<dbReference type="EMBL" id="CAJVPI010000560">
    <property type="protein sequence ID" value="CAG8550080.1"/>
    <property type="molecule type" value="Genomic_DNA"/>
</dbReference>
<protein>
    <submittedName>
        <fullName evidence="2">10835_t:CDS:1</fullName>
    </submittedName>
</protein>